<organism evidence="1">
    <name type="scientific">Gongylonema pulchrum</name>
    <dbReference type="NCBI Taxonomy" id="637853"/>
    <lineage>
        <taxon>Eukaryota</taxon>
        <taxon>Metazoa</taxon>
        <taxon>Ecdysozoa</taxon>
        <taxon>Nematoda</taxon>
        <taxon>Chromadorea</taxon>
        <taxon>Rhabditida</taxon>
        <taxon>Spirurina</taxon>
        <taxon>Spiruromorpha</taxon>
        <taxon>Spiruroidea</taxon>
        <taxon>Gongylonematidae</taxon>
        <taxon>Gongylonema</taxon>
    </lineage>
</organism>
<dbReference type="AlphaFoldDB" id="A0A183EJF8"/>
<evidence type="ECO:0000313" key="1">
    <source>
        <dbReference type="WBParaSite" id="GPUH_0002112401-mRNA-1"/>
    </source>
</evidence>
<accession>A0A183EJF8</accession>
<dbReference type="PANTHER" id="PTHR43319:SF7">
    <property type="entry name" value="BETA-LACTAMASE-RELATED DOMAIN-CONTAINING PROTEIN"/>
    <property type="match status" value="1"/>
</dbReference>
<dbReference type="InterPro" id="IPR052907">
    <property type="entry name" value="Beta-lactamase/esterase"/>
</dbReference>
<dbReference type="WBParaSite" id="GPUH_0002112401-mRNA-1">
    <property type="protein sequence ID" value="GPUH_0002112401-mRNA-1"/>
    <property type="gene ID" value="GPUH_0002112401"/>
</dbReference>
<sequence>MTFGWLVDGVFRKVDERGRSIKDFFQEEIANNHDYSSLARATLPGLMEYARDVLLDFRMIAMLVLMAIAAITGIKTSNPFFLNTVALNDPDIIGLNMPAITGVGDAHSLAKLFSLATDGTLLSNRTLSQMKVPTIANWHIEQVLLYPIMKGRGFLFENHPTKHMKVPTIANWHIEQVLLYPIMKGRGFLFEKHPTKHLTLWDATHR</sequence>
<reference evidence="1" key="1">
    <citation type="submission" date="2016-06" db="UniProtKB">
        <authorList>
            <consortium name="WormBaseParasite"/>
        </authorList>
    </citation>
    <scope>IDENTIFICATION</scope>
</reference>
<name>A0A183EJF8_9BILA</name>
<dbReference type="PANTHER" id="PTHR43319">
    <property type="entry name" value="BETA-LACTAMASE-RELATED"/>
    <property type="match status" value="1"/>
</dbReference>
<dbReference type="Gene3D" id="3.40.710.10">
    <property type="entry name" value="DD-peptidase/beta-lactamase superfamily"/>
    <property type="match status" value="1"/>
</dbReference>
<protein>
    <submittedName>
        <fullName evidence="1">PGG domain-containing protein</fullName>
    </submittedName>
</protein>
<dbReference type="InterPro" id="IPR012338">
    <property type="entry name" value="Beta-lactam/transpept-like"/>
</dbReference>
<proteinExistence type="predicted"/>